<feature type="domain" description="Aminoglycoside phosphotransferase" evidence="1">
    <location>
        <begin position="79"/>
        <end position="293"/>
    </location>
</feature>
<accession>A0A1X1UCD9</accession>
<dbReference type="Pfam" id="PF01636">
    <property type="entry name" value="APH"/>
    <property type="match status" value="1"/>
</dbReference>
<dbReference type="PANTHER" id="PTHR11012:SF30">
    <property type="entry name" value="PROTEIN KINASE-LIKE DOMAIN-CONTAINING"/>
    <property type="match status" value="1"/>
</dbReference>
<comment type="caution">
    <text evidence="2">The sequence shown here is derived from an EMBL/GenBank/DDBJ whole genome shotgun (WGS) entry which is preliminary data.</text>
</comment>
<name>A0A1X1UCD9_MYCFL</name>
<protein>
    <recommendedName>
        <fullName evidence="1">Aminoglycoside phosphotransferase domain-containing protein</fullName>
    </recommendedName>
</protein>
<dbReference type="OrthoDB" id="115252at2"/>
<dbReference type="STRING" id="292462.AWC05_17885"/>
<dbReference type="SUPFAM" id="SSF56112">
    <property type="entry name" value="Protein kinase-like (PK-like)"/>
    <property type="match status" value="1"/>
</dbReference>
<sequence length="351" mass="39401">MSLRQLPQSADDLDDSWASQALGTSVRVTNHESVGLGTAFACRLFRLTLDAPPGTPTSVLVKMPIVGDTRAMLDGIGTYSREIEFYRELAPHLPVRTPKIYSAEQAADSTDFVLVMEDLAGDCVQIDQHEGFSRHQAEAITDALARFHGWSWGKEQLLQRYSARFWPTSSGEGRALQQQYGQLFAYVWGLRRDALVELLPPSAVSISDRFTELQPRMIDALATPTCITHGELRSDNLLFDANGEPVFIDFQTVGQECGIRELQYLLCTSIPPERLAGIEDALIQRYCGGLANYEPDQAREQYRWATAYNLLWPIMANVRWEGSDQRGRDRLDDMVRRLGAAVERHSSADLF</sequence>
<dbReference type="EMBL" id="LQOV01000008">
    <property type="protein sequence ID" value="ORV54470.1"/>
    <property type="molecule type" value="Genomic_DNA"/>
</dbReference>
<evidence type="ECO:0000313" key="2">
    <source>
        <dbReference type="EMBL" id="ORV54470.1"/>
    </source>
</evidence>
<dbReference type="Gene3D" id="3.90.1200.10">
    <property type="match status" value="1"/>
</dbReference>
<evidence type="ECO:0000313" key="3">
    <source>
        <dbReference type="Proteomes" id="UP000193010"/>
    </source>
</evidence>
<dbReference type="AlphaFoldDB" id="A0A1X1UCD9"/>
<organism evidence="2 3">
    <name type="scientific">Mycobacterium florentinum</name>
    <dbReference type="NCBI Taxonomy" id="292462"/>
    <lineage>
        <taxon>Bacteria</taxon>
        <taxon>Bacillati</taxon>
        <taxon>Actinomycetota</taxon>
        <taxon>Actinomycetes</taxon>
        <taxon>Mycobacteriales</taxon>
        <taxon>Mycobacteriaceae</taxon>
        <taxon>Mycobacterium</taxon>
        <taxon>Mycobacterium simiae complex</taxon>
    </lineage>
</organism>
<keyword evidence="3" id="KW-1185">Reference proteome</keyword>
<dbReference type="Proteomes" id="UP000193010">
    <property type="component" value="Unassembled WGS sequence"/>
</dbReference>
<reference evidence="2 3" key="1">
    <citation type="submission" date="2016-01" db="EMBL/GenBank/DDBJ databases">
        <title>The new phylogeny of the genus Mycobacterium.</title>
        <authorList>
            <person name="Tarcisio F."/>
            <person name="Conor M."/>
            <person name="Antonella G."/>
            <person name="Elisabetta G."/>
            <person name="Giulia F.S."/>
            <person name="Sara T."/>
            <person name="Anna F."/>
            <person name="Clotilde B."/>
            <person name="Roberto B."/>
            <person name="Veronica D.S."/>
            <person name="Fabio R."/>
            <person name="Monica P."/>
            <person name="Olivier J."/>
            <person name="Enrico T."/>
            <person name="Nicola S."/>
        </authorList>
    </citation>
    <scope>NUCLEOTIDE SEQUENCE [LARGE SCALE GENOMIC DNA]</scope>
    <source>
        <strain evidence="2 3">DSM 44852</strain>
    </source>
</reference>
<dbReference type="InterPro" id="IPR011009">
    <property type="entry name" value="Kinase-like_dom_sf"/>
</dbReference>
<dbReference type="PANTHER" id="PTHR11012">
    <property type="entry name" value="PROTEIN KINASE-LIKE DOMAIN-CONTAINING"/>
    <property type="match status" value="1"/>
</dbReference>
<proteinExistence type="predicted"/>
<dbReference type="InterPro" id="IPR002575">
    <property type="entry name" value="Aminoglycoside_PTrfase"/>
</dbReference>
<gene>
    <name evidence="2" type="ORF">AWC05_17885</name>
</gene>
<evidence type="ECO:0000259" key="1">
    <source>
        <dbReference type="Pfam" id="PF01636"/>
    </source>
</evidence>
<dbReference type="RefSeq" id="WP_085221531.1">
    <property type="nucleotide sequence ID" value="NZ_AP022576.1"/>
</dbReference>